<dbReference type="GO" id="GO:0000209">
    <property type="term" value="P:protein polyubiquitination"/>
    <property type="evidence" value="ECO:0007669"/>
    <property type="project" value="TreeGrafter"/>
</dbReference>
<dbReference type="RefSeq" id="XP_067715788.1">
    <property type="nucleotide sequence ID" value="XM_067859687.1"/>
</dbReference>
<keyword evidence="6" id="KW-1185">Reference proteome</keyword>
<dbReference type="InterPro" id="IPR002130">
    <property type="entry name" value="Cyclophilin-type_PPIase_dom"/>
</dbReference>
<dbReference type="GO" id="GO:0061630">
    <property type="term" value="F:ubiquitin protein ligase activity"/>
    <property type="evidence" value="ECO:0007669"/>
    <property type="project" value="TreeGrafter"/>
</dbReference>
<gene>
    <name evidence="5" type="ORF">BcabD6B2_31540</name>
</gene>
<dbReference type="PROSITE" id="PS50072">
    <property type="entry name" value="CSA_PPIASE_2"/>
    <property type="match status" value="1"/>
</dbReference>
<dbReference type="InterPro" id="IPR029000">
    <property type="entry name" value="Cyclophilin-like_dom_sf"/>
</dbReference>
<organism evidence="5 6">
    <name type="scientific">Babesia caballi</name>
    <dbReference type="NCBI Taxonomy" id="5871"/>
    <lineage>
        <taxon>Eukaryota</taxon>
        <taxon>Sar</taxon>
        <taxon>Alveolata</taxon>
        <taxon>Apicomplexa</taxon>
        <taxon>Aconoidasida</taxon>
        <taxon>Piroplasmida</taxon>
        <taxon>Babesiidae</taxon>
        <taxon>Babesia</taxon>
    </lineage>
</organism>
<dbReference type="SUPFAM" id="SSF50891">
    <property type="entry name" value="Cyclophilin-like"/>
    <property type="match status" value="1"/>
</dbReference>
<proteinExistence type="inferred from homology"/>
<dbReference type="Pfam" id="PF00160">
    <property type="entry name" value="Pro_isomerase"/>
    <property type="match status" value="1"/>
</dbReference>
<name>A0AAV4LYX8_BABCB</name>
<dbReference type="GeneID" id="94195200"/>
<feature type="domain" description="PPIase cyclophilin-type" evidence="4">
    <location>
        <begin position="289"/>
        <end position="445"/>
    </location>
</feature>
<dbReference type="SMART" id="SM00504">
    <property type="entry name" value="Ubox"/>
    <property type="match status" value="1"/>
</dbReference>
<dbReference type="Gene3D" id="3.30.40.10">
    <property type="entry name" value="Zinc/RING finger domain, C3HC4 (zinc finger)"/>
    <property type="match status" value="1"/>
</dbReference>
<keyword evidence="5" id="KW-0413">Isomerase</keyword>
<comment type="caution">
    <text evidence="5">The sequence shown here is derived from an EMBL/GenBank/DDBJ whole genome shotgun (WGS) entry which is preliminary data.</text>
</comment>
<accession>A0AAV4LYX8</accession>
<feature type="region of interest" description="Disordered" evidence="2">
    <location>
        <begin position="1251"/>
        <end position="1271"/>
    </location>
</feature>
<feature type="transmembrane region" description="Helical" evidence="3">
    <location>
        <begin position="888"/>
        <end position="916"/>
    </location>
</feature>
<evidence type="ECO:0000259" key="4">
    <source>
        <dbReference type="PROSITE" id="PS50072"/>
    </source>
</evidence>
<evidence type="ECO:0000313" key="5">
    <source>
        <dbReference type="EMBL" id="GIX63719.1"/>
    </source>
</evidence>
<dbReference type="Proteomes" id="UP001497744">
    <property type="component" value="Unassembled WGS sequence"/>
</dbReference>
<evidence type="ECO:0000313" key="6">
    <source>
        <dbReference type="Proteomes" id="UP001497744"/>
    </source>
</evidence>
<dbReference type="InterPro" id="IPR003613">
    <property type="entry name" value="Ubox_domain"/>
</dbReference>
<dbReference type="GO" id="GO:0071013">
    <property type="term" value="C:catalytic step 2 spliceosome"/>
    <property type="evidence" value="ECO:0007669"/>
    <property type="project" value="TreeGrafter"/>
</dbReference>
<evidence type="ECO:0000256" key="3">
    <source>
        <dbReference type="SAM" id="Phobius"/>
    </source>
</evidence>
<dbReference type="Gene3D" id="2.40.100.10">
    <property type="entry name" value="Cyclophilin-like"/>
    <property type="match status" value="1"/>
</dbReference>
<dbReference type="SUPFAM" id="SSF57850">
    <property type="entry name" value="RING/U-box"/>
    <property type="match status" value="1"/>
</dbReference>
<dbReference type="PRINTS" id="PR00153">
    <property type="entry name" value="CSAPPISMRASE"/>
</dbReference>
<keyword evidence="3" id="KW-0812">Transmembrane</keyword>
<sequence>MGGSKHRHSKDKLYQLHTELESSLDPKAQAPVGEQLPLDFCALSLQPFITPVCSLRGHVFDEDRIREHIVLHGRNPVNGEPLHLTDLVTLHVTRDEDNELQCPLSLKKFTPSSHVVAVKTSGYVYGYNTLKEVAKKQKDGTMKDPMTGEPFGKHDIITLQDPSNTELRRIGGFRHIAATFAGPADEGRAEIRGNALYRITVGQLDGATELVDNHGKIFKGVEKDALADRPRHARFTTSGQASSFTCTAVDPKYATQFRPMTVFEVREPLYALVKKQKLKAYVKLVTSDGDLNIMLHADRVPVTCDNFLQHCEDGYYDNTIFHRYVPNFIIQGGDPTGTGRGGESAFYTRAKRENRGEDVPKYFKDEFDNTLYHVGAGVVSMANKGKHTNGSQFFITFNSCDHLDNRHTVFGRLVGGRDVLRKWSNLKIDDDERPKNPPKLVKCVVYSNPFEAVAKQVREQEEEEAANLKRRQCSTTRNWIIDLQGQTQRQAAPGVAAAPGVLELLDQGFREVVQSAQTGGKLHIRRGARAGGRGLGGGLLRRLVGRRGLAIPVLERHDVPAVRARAAGAAATAAARVGEREQRGGARAAGAVLVDAAAEEEGFQQPGVERQPAEQGGGDLVEVLPPRVHTVAHEGQHPLGENLVELGLDDRVVSVRLLRLVEAAEELEVLVEGAHAALPALEAERQDAAVGVGVGAELRVRQDDGGQLPQGANGDVGRVGHVAAVALGRPRVDAACLVESAHGDVRGAGPAGVAVLALGADEAVPDGGVQVRDEEAAQVEEAGEYGGVVVFQQALLAKLAERHGNAVVQAPAGARRAVGADGVLYGEDAGGGLFYAVLQGHLAVLASGVAPGQCAVVVAIDEFRVVGSQTVLGAALFLRGGDLSFFRLIITATFVNIILVIVVILIKGALILIHVISHGLFHNLIPRTVARGFSGQASADAGGVVDLHQVAARRGNGGRVRRRAAFAPEIAGSVLAVGNTGGAVTRMLVFRRVAASGGGAAAGQLPQHRLVAVVGTVARPLVRQVGVAQDAENNRTVVDLVRGVHVYWELATPAKQRRVLHRAGVAARGTCAEGRRQVAIIQGHPRAQDVVHGDQDVHVLAQREEVAVGAGLLLAAGGGGRGAGGDLLNAGAASARAGARAVALLRNAEEVAPRLEEARVQVAEGWNLGVRVLPNAWRGRQGKGTHIFAVREAHRVDDVLQQLEAHLAPAAQREGREVQLRRQHLLEERPQTRPVLAAAHLVARLRDEELVEQRQHGGRNHSRRKVATASDEEARCVPRRVAPGSVHRRYGRCLLQVVVRLYRLGEGHQVARGLRHPEQPPKLHERVVQVLLAHAELARVLEHAHVALDGAQHVVVLGVLRYQHHALGGHGAGELNRAGVAEQVVDKPLLAGHGELLEGLALEAHGGAGDHGQLAPLEVLERYGGQNVRVDAHQAGQRDGEELPVLDGAAEAANGAAVAGEAALDCDGGDVAEGEGEAAVELGGHAAAALVAEVVGDGGVVALVQALGLAHVELLLDHLGQHYLDVQALQRDLGVEGGEDAETPGGHLAHPLVGGVVALAVVQEAVHGLLAPAGGGGLQEHGAQLGHHALGVGQVEDQVVRNEHRAVVLAERGALADGVGNVAHDVEERLVGRAVLLGDDDEDLHKVPVLGHAHGVGEDVAHQGGVELGVGVKADAALNEGAGQAVRGRDGNADDADVAVLAEEELSQKRRLGHGHLVADDHEPVQTQVGAGLQRQGPVVGVVEVVVARTVNQLEAALVAEELQVRRGHLDVVPFDQTARAVEGDAGAVVDGDALLDAPNDVQHAGSLLGQNDHAHIQRHLARGLAEAALGVVADDLVEAEVAAVGHVGVVEDDLVAGVGVVAQHLLEHLHARARVGAQGGNRRANGQAPLLQGAHAVLVTLQQEPGLPLGGSLGHAHQVLDSGIGDAETAKAVPAKELDGAGGPVQVLVGPGLTHLLEDLEEVAVKVDQGFADGGHAPAAHVNHVHKVQKGNAKWDPFVNGGFQIANHRHVAVAPRVN</sequence>
<dbReference type="EMBL" id="BPLF01000002">
    <property type="protein sequence ID" value="GIX63719.1"/>
    <property type="molecule type" value="Genomic_DNA"/>
</dbReference>
<evidence type="ECO:0000256" key="1">
    <source>
        <dbReference type="ARBA" id="ARBA00007930"/>
    </source>
</evidence>
<dbReference type="PANTHER" id="PTHR45625">
    <property type="entry name" value="PEPTIDYL-PROLYL CIS-TRANS ISOMERASE-RELATED"/>
    <property type="match status" value="1"/>
</dbReference>
<reference evidence="5 6" key="1">
    <citation type="submission" date="2021-06" db="EMBL/GenBank/DDBJ databases">
        <title>Genome sequence of Babesia caballi.</title>
        <authorList>
            <person name="Yamagishi J."/>
            <person name="Kidaka T."/>
            <person name="Ochi A."/>
        </authorList>
    </citation>
    <scope>NUCLEOTIDE SEQUENCE [LARGE SCALE GENOMIC DNA]</scope>
    <source>
        <strain evidence="5">USDA-D6B2</strain>
    </source>
</reference>
<keyword evidence="3" id="KW-1133">Transmembrane helix</keyword>
<dbReference type="InterPro" id="IPR013083">
    <property type="entry name" value="Znf_RING/FYVE/PHD"/>
</dbReference>
<comment type="similarity">
    <text evidence="1">Belongs to the cyclophilin-type PPIase family. PPIL2 subfamily.</text>
</comment>
<dbReference type="InterPro" id="IPR044666">
    <property type="entry name" value="Cyclophilin_A-like"/>
</dbReference>
<protein>
    <submittedName>
        <fullName evidence="5">Peptidyl-prolyl cis-trans isomerase</fullName>
    </submittedName>
</protein>
<dbReference type="PANTHER" id="PTHR45625:SF1">
    <property type="entry name" value="RING-TYPE E3 UBIQUITIN-PROTEIN LIGASE PPIL2"/>
    <property type="match status" value="1"/>
</dbReference>
<feature type="compositionally biased region" description="Basic residues" evidence="2">
    <location>
        <begin position="1256"/>
        <end position="1266"/>
    </location>
</feature>
<evidence type="ECO:0000256" key="2">
    <source>
        <dbReference type="SAM" id="MobiDB-lite"/>
    </source>
</evidence>
<keyword evidence="3" id="KW-0472">Membrane</keyword>
<dbReference type="GO" id="GO:0003755">
    <property type="term" value="F:peptidyl-prolyl cis-trans isomerase activity"/>
    <property type="evidence" value="ECO:0007669"/>
    <property type="project" value="InterPro"/>
</dbReference>